<dbReference type="CDD" id="cd00207">
    <property type="entry name" value="fer2"/>
    <property type="match status" value="1"/>
</dbReference>
<comment type="similarity">
    <text evidence="3">Belongs to the xanthine dehydrogenase family.</text>
</comment>
<dbReference type="PANTHER" id="PTHR11908">
    <property type="entry name" value="XANTHINE DEHYDROGENASE"/>
    <property type="match status" value="1"/>
</dbReference>
<evidence type="ECO:0000259" key="8">
    <source>
        <dbReference type="PROSITE" id="PS51387"/>
    </source>
</evidence>
<keyword evidence="4" id="KW-0500">Molybdenum</keyword>
<comment type="cofactor">
    <cofactor evidence="2">
        <name>FAD</name>
        <dbReference type="ChEBI" id="CHEBI:57692"/>
    </cofactor>
</comment>
<dbReference type="InterPro" id="IPR036884">
    <property type="entry name" value="2Fe-2S-bd_dom_sf"/>
</dbReference>
<dbReference type="SUPFAM" id="SSF56176">
    <property type="entry name" value="FAD-binding/transporter-associated domain-like"/>
    <property type="match status" value="1"/>
</dbReference>
<keyword evidence="5" id="KW-0408">Iron</keyword>
<dbReference type="SUPFAM" id="SSF47741">
    <property type="entry name" value="CO dehydrogenase ISP C-domain like"/>
    <property type="match status" value="1"/>
</dbReference>
<evidence type="ECO:0000256" key="2">
    <source>
        <dbReference type="ARBA" id="ARBA00001974"/>
    </source>
</evidence>
<dbReference type="PIRSF" id="PIRSF000127">
    <property type="entry name" value="Xanthine_DH"/>
    <property type="match status" value="1"/>
</dbReference>
<sequence>MAMSMTRQMFHRPNDPKDIEFVVNGERHIVRDKYPAKTSLNDYLREAAGLKGTKVMCREAGCGCCAVTVTHSEGGNTAETFSINSCTCPLYAVDGWQVSTVEGIGSQQDGFHPIQERIAEYNGTQCGYCTPGFVMSMYGLLHQNPKPTQQDIEDSFDGHVCRCTGYRPILDAMKSFAADNTTPSAKCIDIEDLNKNLCPKTGEVCAGKSTKCGGTNNVVRPLALDVADSQWFRPTSLADLGKRLVESKGKRTRMVFGNTSTGIFKNEGPFDVYIDLHGVNELYEIKESANKVSFGGSTTLTKLKERLRTLQNKPGFEYCAKVVKHLKFLASTLVRNAGCIAGNLMIKHAHPEFPSDLFTMTTAIGASVTVYDAAKKKSHDYPMVEFLRKVDMTNKVILALVFPTLEKNVHYRSFKITPRSQNAHAYVNAALCVPINSPKGKQRPSIVFGGISAQMDHAVKTEDFLTGKSLTKDVIKGAAKVLADELKPASDNPLLASAQYRKNLAVNLLYKTLLELAKPTDAKIQSGADSIERPLSSGLQTFQEKKDEFPLKQPMPKMTAPLQASGEAIYTSDMPTFQRELFAAFVLSDVASATLDSVDTSEALSMPGVVRYVSAADIPEGGVNDYMSFPFFPDMIPEEIFASSKIGYAGQPIGLILAETQSLADRAASKVKVKYSNIGEAVLTIEKSLEKNLVFEKKTKELSKGDTAAALEEAEVVITGEVKGGSQNYFFLENPVALGVPSEDGIDLYSSSQFPDHSQRMAARALNKPNNYFNVINARLGGGFGGKALFATLLSSAAAVACYVTKRPVRICLDLSSSFKMNCKRFPILAKYKAGFNKDGKLKAIEAELNVDSGWNPTFMAGEFSSHMDQGYFVPNWKVTTRLAKTNKPTSQAVRSPGNIPAALVIESILEHAAKELKMHPVMFKELNLYEKGQTEIHGVKLDHCTIREVWQRLKQTADIDARLKAVEAFNKSNTWRKRGLTMTTVKYGMNYFPPGHYCNISVFAADGTVSVMTSGVEMGQGLYTKVAQAVAKNMNIPVDRVKVRPNQNNVTPNPGFSGGSSTSEMCVAAALNAASQLTERLRPIREKMPDADWKTVLGTAWASSMDLSARTKCDTTKGQQYFTYCAGAVETEVDVLTGEFQVKRVDIMCDFGESLNPTIDIGQVEGAFIMGLGSYLLEDVHYDATTGQLLNDGTWEYKPPTTKDIPIDWRIHFLPDSPNPCGIQSSKAVGEPPAALGIGALLAIKSSIENLREELTGQQGFIPVDSPYTVEKIQMSTGLSVDHLTA</sequence>
<keyword evidence="5" id="KW-0001">2Fe-2S</keyword>
<evidence type="ECO:0000256" key="5">
    <source>
        <dbReference type="ARBA" id="ARBA00022714"/>
    </source>
</evidence>
<name>A0ABM1A2J5_APLCA</name>
<keyword evidence="6" id="KW-0560">Oxidoreductase</keyword>
<evidence type="ECO:0000313" key="10">
    <source>
        <dbReference type="RefSeq" id="XP_012939555.1"/>
    </source>
</evidence>
<evidence type="ECO:0000256" key="7">
    <source>
        <dbReference type="ARBA" id="ARBA00023014"/>
    </source>
</evidence>
<evidence type="ECO:0000256" key="1">
    <source>
        <dbReference type="ARBA" id="ARBA00001924"/>
    </source>
</evidence>
<dbReference type="InterPro" id="IPR016166">
    <property type="entry name" value="FAD-bd_PCMH"/>
</dbReference>
<dbReference type="Gene3D" id="3.30.465.10">
    <property type="match status" value="1"/>
</dbReference>
<dbReference type="SUPFAM" id="SSF56003">
    <property type="entry name" value="Molybdenum cofactor-binding domain"/>
    <property type="match status" value="1"/>
</dbReference>
<proteinExistence type="inferred from homology"/>
<dbReference type="Pfam" id="PF20256">
    <property type="entry name" value="MoCoBD_2"/>
    <property type="match status" value="1"/>
</dbReference>
<dbReference type="InterPro" id="IPR002346">
    <property type="entry name" value="Mopterin_DH_FAD-bd"/>
</dbReference>
<dbReference type="InterPro" id="IPR012675">
    <property type="entry name" value="Beta-grasp_dom_sf"/>
</dbReference>
<dbReference type="Gene3D" id="1.10.150.120">
    <property type="entry name" value="[2Fe-2S]-binding domain"/>
    <property type="match status" value="1"/>
</dbReference>
<dbReference type="Pfam" id="PF00111">
    <property type="entry name" value="Fer2"/>
    <property type="match status" value="1"/>
</dbReference>
<dbReference type="SUPFAM" id="SSF55447">
    <property type="entry name" value="CO dehydrogenase flavoprotein C-terminal domain-like"/>
    <property type="match status" value="1"/>
</dbReference>
<dbReference type="PANTHER" id="PTHR11908:SF132">
    <property type="entry name" value="ALDEHYDE OXIDASE 1-RELATED"/>
    <property type="match status" value="1"/>
</dbReference>
<dbReference type="Gene3D" id="3.30.365.10">
    <property type="entry name" value="Aldehyde oxidase/xanthine dehydrogenase, molybdopterin binding domain"/>
    <property type="match status" value="4"/>
</dbReference>
<dbReference type="SUPFAM" id="SSF54665">
    <property type="entry name" value="CO dehydrogenase molybdoprotein N-domain-like"/>
    <property type="match status" value="1"/>
</dbReference>
<dbReference type="Pfam" id="PF00941">
    <property type="entry name" value="FAD_binding_5"/>
    <property type="match status" value="1"/>
</dbReference>
<dbReference type="GeneID" id="101861050"/>
<dbReference type="InterPro" id="IPR008274">
    <property type="entry name" value="AldOxase/xan_DH_MoCoBD1"/>
</dbReference>
<dbReference type="InterPro" id="IPR036318">
    <property type="entry name" value="FAD-bd_PCMH-like_sf"/>
</dbReference>
<dbReference type="Pfam" id="PF01799">
    <property type="entry name" value="Fer2_2"/>
    <property type="match status" value="1"/>
</dbReference>
<evidence type="ECO:0000256" key="4">
    <source>
        <dbReference type="ARBA" id="ARBA00022505"/>
    </source>
</evidence>
<keyword evidence="5" id="KW-0479">Metal-binding</keyword>
<dbReference type="RefSeq" id="XP_012939555.1">
    <property type="nucleotide sequence ID" value="XM_013084101.2"/>
</dbReference>
<dbReference type="Pfam" id="PF02738">
    <property type="entry name" value="MoCoBD_1"/>
    <property type="match status" value="1"/>
</dbReference>
<dbReference type="Proteomes" id="UP000694888">
    <property type="component" value="Unplaced"/>
</dbReference>
<dbReference type="InterPro" id="IPR046867">
    <property type="entry name" value="AldOxase/xan_DH_MoCoBD2"/>
</dbReference>
<dbReference type="InterPro" id="IPR016169">
    <property type="entry name" value="FAD-bd_PCMH_sub2"/>
</dbReference>
<dbReference type="InterPro" id="IPR036010">
    <property type="entry name" value="2Fe-2S_ferredoxin-like_sf"/>
</dbReference>
<dbReference type="PROSITE" id="PS51387">
    <property type="entry name" value="FAD_PCMH"/>
    <property type="match status" value="1"/>
</dbReference>
<dbReference type="InterPro" id="IPR000674">
    <property type="entry name" value="Ald_Oxase/Xan_DH_a/b"/>
</dbReference>
<dbReference type="Pfam" id="PF01315">
    <property type="entry name" value="Ald_Xan_dh_C"/>
    <property type="match status" value="1"/>
</dbReference>
<dbReference type="SMART" id="SM01092">
    <property type="entry name" value="CO_deh_flav_C"/>
    <property type="match status" value="1"/>
</dbReference>
<dbReference type="SMART" id="SM01008">
    <property type="entry name" value="Ald_Xan_dh_C"/>
    <property type="match status" value="1"/>
</dbReference>
<comment type="cofactor">
    <cofactor evidence="1">
        <name>Mo-molybdopterin</name>
        <dbReference type="ChEBI" id="CHEBI:71302"/>
    </cofactor>
</comment>
<accession>A0ABM1A2J5</accession>
<dbReference type="InterPro" id="IPR036683">
    <property type="entry name" value="CO_DH_flav_C_dom_sf"/>
</dbReference>
<keyword evidence="9" id="KW-1185">Reference proteome</keyword>
<dbReference type="InterPro" id="IPR036856">
    <property type="entry name" value="Ald_Oxase/Xan_DH_a/b_sf"/>
</dbReference>
<dbReference type="Gene3D" id="3.10.20.30">
    <property type="match status" value="1"/>
</dbReference>
<evidence type="ECO:0000256" key="3">
    <source>
        <dbReference type="ARBA" id="ARBA00006849"/>
    </source>
</evidence>
<dbReference type="InterPro" id="IPR002888">
    <property type="entry name" value="2Fe-2S-bd"/>
</dbReference>
<evidence type="ECO:0000256" key="6">
    <source>
        <dbReference type="ARBA" id="ARBA00023002"/>
    </source>
</evidence>
<feature type="domain" description="FAD-binding PCMH-type" evidence="8">
    <location>
        <begin position="224"/>
        <end position="407"/>
    </location>
</feature>
<protein>
    <submittedName>
        <fullName evidence="10">Xanthine dehydrogenase isoform X1</fullName>
    </submittedName>
</protein>
<dbReference type="Gene3D" id="3.30.390.50">
    <property type="entry name" value="CO dehydrogenase flavoprotein, C-terminal domain"/>
    <property type="match status" value="1"/>
</dbReference>
<dbReference type="SUPFAM" id="SSF54292">
    <property type="entry name" value="2Fe-2S ferredoxin-like"/>
    <property type="match status" value="1"/>
</dbReference>
<dbReference type="InterPro" id="IPR037165">
    <property type="entry name" value="AldOxase/xan_DH_Mopterin-bd_sf"/>
</dbReference>
<organism evidence="9 10">
    <name type="scientific">Aplysia californica</name>
    <name type="common">California sea hare</name>
    <dbReference type="NCBI Taxonomy" id="6500"/>
    <lineage>
        <taxon>Eukaryota</taxon>
        <taxon>Metazoa</taxon>
        <taxon>Spiralia</taxon>
        <taxon>Lophotrochozoa</taxon>
        <taxon>Mollusca</taxon>
        <taxon>Gastropoda</taxon>
        <taxon>Heterobranchia</taxon>
        <taxon>Euthyneura</taxon>
        <taxon>Tectipleura</taxon>
        <taxon>Aplysiida</taxon>
        <taxon>Aplysioidea</taxon>
        <taxon>Aplysiidae</taxon>
        <taxon>Aplysia</taxon>
    </lineage>
</organism>
<dbReference type="InterPro" id="IPR005107">
    <property type="entry name" value="CO_DH_flav_C"/>
</dbReference>
<keyword evidence="7" id="KW-0411">Iron-sulfur</keyword>
<dbReference type="InterPro" id="IPR001041">
    <property type="entry name" value="2Fe-2S_ferredoxin-type"/>
</dbReference>
<reference evidence="10" key="1">
    <citation type="submission" date="2025-08" db="UniProtKB">
        <authorList>
            <consortium name="RefSeq"/>
        </authorList>
    </citation>
    <scope>IDENTIFICATION</scope>
</reference>
<dbReference type="Pfam" id="PF03450">
    <property type="entry name" value="CO_deh_flav_C"/>
    <property type="match status" value="1"/>
</dbReference>
<evidence type="ECO:0000313" key="9">
    <source>
        <dbReference type="Proteomes" id="UP000694888"/>
    </source>
</evidence>
<gene>
    <name evidence="10" type="primary">LOC101861050</name>
</gene>
<dbReference type="InterPro" id="IPR016208">
    <property type="entry name" value="Ald_Oxase/xanthine_DH-like"/>
</dbReference>
<dbReference type="Gene3D" id="3.90.1170.50">
    <property type="entry name" value="Aldehyde oxidase/xanthine dehydrogenase, a/b hammerhead"/>
    <property type="match status" value="1"/>
</dbReference>